<dbReference type="EMBL" id="CM039432">
    <property type="protein sequence ID" value="KAI4334003.1"/>
    <property type="molecule type" value="Genomic_DNA"/>
</dbReference>
<proteinExistence type="predicted"/>
<sequence>MLYRVKLGKREKLCRDRERKRVSEYLRRCTFIHFPLPFSSFQLFPKHSVSSSGLIFQLEDDFMIGLVGEE</sequence>
<dbReference type="Proteomes" id="UP000828941">
    <property type="component" value="Chromosome 7"/>
</dbReference>
<accession>A0ACB9NBZ7</accession>
<keyword evidence="2" id="KW-1185">Reference proteome</keyword>
<gene>
    <name evidence="1" type="ORF">L6164_018746</name>
</gene>
<evidence type="ECO:0000313" key="1">
    <source>
        <dbReference type="EMBL" id="KAI4334003.1"/>
    </source>
</evidence>
<organism evidence="1 2">
    <name type="scientific">Bauhinia variegata</name>
    <name type="common">Purple orchid tree</name>
    <name type="synonym">Phanera variegata</name>
    <dbReference type="NCBI Taxonomy" id="167791"/>
    <lineage>
        <taxon>Eukaryota</taxon>
        <taxon>Viridiplantae</taxon>
        <taxon>Streptophyta</taxon>
        <taxon>Embryophyta</taxon>
        <taxon>Tracheophyta</taxon>
        <taxon>Spermatophyta</taxon>
        <taxon>Magnoliopsida</taxon>
        <taxon>eudicotyledons</taxon>
        <taxon>Gunneridae</taxon>
        <taxon>Pentapetalae</taxon>
        <taxon>rosids</taxon>
        <taxon>fabids</taxon>
        <taxon>Fabales</taxon>
        <taxon>Fabaceae</taxon>
        <taxon>Cercidoideae</taxon>
        <taxon>Cercideae</taxon>
        <taxon>Bauhiniinae</taxon>
        <taxon>Bauhinia</taxon>
    </lineage>
</organism>
<evidence type="ECO:0000313" key="2">
    <source>
        <dbReference type="Proteomes" id="UP000828941"/>
    </source>
</evidence>
<reference evidence="1 2" key="1">
    <citation type="journal article" date="2022" name="DNA Res.">
        <title>Chromosomal-level genome assembly of the orchid tree Bauhinia variegata (Leguminosae; Cercidoideae) supports the allotetraploid origin hypothesis of Bauhinia.</title>
        <authorList>
            <person name="Zhong Y."/>
            <person name="Chen Y."/>
            <person name="Zheng D."/>
            <person name="Pang J."/>
            <person name="Liu Y."/>
            <person name="Luo S."/>
            <person name="Meng S."/>
            <person name="Qian L."/>
            <person name="Wei D."/>
            <person name="Dai S."/>
            <person name="Zhou R."/>
        </authorList>
    </citation>
    <scope>NUCLEOTIDE SEQUENCE [LARGE SCALE GENOMIC DNA]</scope>
    <source>
        <strain evidence="1">BV-YZ2020</strain>
    </source>
</reference>
<protein>
    <submittedName>
        <fullName evidence="1">Uncharacterized protein</fullName>
    </submittedName>
</protein>
<name>A0ACB9NBZ7_BAUVA</name>
<comment type="caution">
    <text evidence="1">The sequence shown here is derived from an EMBL/GenBank/DDBJ whole genome shotgun (WGS) entry which is preliminary data.</text>
</comment>